<protein>
    <submittedName>
        <fullName evidence="1">HEXXH motif domain-containing protein</fullName>
    </submittedName>
</protein>
<dbReference type="EMBL" id="JAMQOL010000070">
    <property type="protein sequence ID" value="MCM4084075.1"/>
    <property type="molecule type" value="Genomic_DNA"/>
</dbReference>
<evidence type="ECO:0000313" key="1">
    <source>
        <dbReference type="EMBL" id="MCM4084075.1"/>
    </source>
</evidence>
<name>A0ABT0YE50_9ACTN</name>
<accession>A0ABT0YE50</accession>
<sequence length="560" mass="60883">METRAGTLVRDLGTGFGTPGNLARLAAGQRQKRQVLLRMLLSDAAGVEGSGLAEAAPHITGELLDYPNVGVWLVRCIRRIAHPDSRDDVPLWADLGYLGWLRAAAFVTARQAGSVEVVVRDGVVMLPGLGLARLGPPGTNGHATLTGSFEFTMGDTRLKVRDAGGEGDERWLPLRKLGSTYSTLRTVHLDDLDPFRDFSDPYTNAQLTAPPPRLTAAQAAQWSRAFAGALEILRRQHEGYSTGIDEVLRAVVPLTAEPVANGVSNTSLHAYGGVNMSAAGGPQQFALTLIHECQHAKLTALSDQAELQKPSTAKDLYAPWRDDPRPLTGLLQGIYAHIGVTDFWRVYRREAGPKSTMADVEFARWRTQVRQALLVAAASPLLTEAGTAFVEAMGAAIRHWSHETVPARLETLARESSAGHLVAWRVRNMTVNVDDLRERWTRGLDAGDLPQARVVPGDVPPRSRLPVGYVKMNRAAGVEPAPDTPPADLAYTDGDYERALALYRAETPDTPESWAGLALCLRQLSDEQSVSALFQRPEVVAALWRATRADVVQLTMWLSS</sequence>
<evidence type="ECO:0000313" key="2">
    <source>
        <dbReference type="Proteomes" id="UP001523216"/>
    </source>
</evidence>
<dbReference type="Proteomes" id="UP001523216">
    <property type="component" value="Unassembled WGS sequence"/>
</dbReference>
<keyword evidence="2" id="KW-1185">Reference proteome</keyword>
<dbReference type="NCBIfam" id="TIGR04267">
    <property type="entry name" value="mod_HExxH"/>
    <property type="match status" value="1"/>
</dbReference>
<dbReference type="InterPro" id="IPR026337">
    <property type="entry name" value="AKG_HExxH"/>
</dbReference>
<dbReference type="RefSeq" id="WP_251803832.1">
    <property type="nucleotide sequence ID" value="NZ_JAMQOL010000070.1"/>
</dbReference>
<organism evidence="1 2">
    <name type="scientific">Paractinoplanes hotanensis</name>
    <dbReference type="NCBI Taxonomy" id="2906497"/>
    <lineage>
        <taxon>Bacteria</taxon>
        <taxon>Bacillati</taxon>
        <taxon>Actinomycetota</taxon>
        <taxon>Actinomycetes</taxon>
        <taxon>Micromonosporales</taxon>
        <taxon>Micromonosporaceae</taxon>
        <taxon>Paractinoplanes</taxon>
    </lineage>
</organism>
<comment type="caution">
    <text evidence="1">The sequence shown here is derived from an EMBL/GenBank/DDBJ whole genome shotgun (WGS) entry which is preliminary data.</text>
</comment>
<reference evidence="1 2" key="1">
    <citation type="submission" date="2022-06" db="EMBL/GenBank/DDBJ databases">
        <title>Actinoplanes abujensis sp. nov., isolated from Nigerian arid soil.</title>
        <authorList>
            <person name="Ding P."/>
        </authorList>
    </citation>
    <scope>NUCLEOTIDE SEQUENCE [LARGE SCALE GENOMIC DNA]</scope>
    <source>
        <strain evidence="2">TRM88002</strain>
    </source>
</reference>
<gene>
    <name evidence="1" type="ORF">LXN57_41685</name>
</gene>
<proteinExistence type="predicted"/>